<proteinExistence type="predicted"/>
<accession>A0A484HI45</accession>
<keyword evidence="1" id="KW-0597">Phosphoprotein</keyword>
<dbReference type="InterPro" id="IPR051813">
    <property type="entry name" value="HepT_RNase_toxin"/>
</dbReference>
<evidence type="ECO:0000256" key="3">
    <source>
        <dbReference type="ARBA" id="ARBA00022722"/>
    </source>
</evidence>
<protein>
    <submittedName>
        <fullName evidence="6">Antitoxin</fullName>
    </submittedName>
</protein>
<dbReference type="InterPro" id="IPR008201">
    <property type="entry name" value="HepT-like"/>
</dbReference>
<keyword evidence="2" id="KW-1277">Toxin-antitoxin system</keyword>
<sequence>MGYMYDRALVTEILSQILRAADTILYRFSQVKTIHDLTDSPAGMEKLDSICMQLIAIGEGLKNIDKTTDHTLLAEFPEINWEGAKTMRDIMAHHYFRIDAEIVFEVCENKITPLRDAIEKMIQKIK</sequence>
<dbReference type="GO" id="GO:0000166">
    <property type="term" value="F:nucleotide binding"/>
    <property type="evidence" value="ECO:0007669"/>
    <property type="project" value="UniProtKB-KW"/>
</dbReference>
<name>A0A484HI45_9BACT</name>
<dbReference type="EMBL" id="CAACVI010000045">
    <property type="protein sequence ID" value="VEN74822.1"/>
    <property type="molecule type" value="Genomic_DNA"/>
</dbReference>
<evidence type="ECO:0000256" key="5">
    <source>
        <dbReference type="ARBA" id="ARBA00022801"/>
    </source>
</evidence>
<organism evidence="6">
    <name type="scientific">uncultured Desulfobacteraceae bacterium</name>
    <dbReference type="NCBI Taxonomy" id="218296"/>
    <lineage>
        <taxon>Bacteria</taxon>
        <taxon>Pseudomonadati</taxon>
        <taxon>Thermodesulfobacteriota</taxon>
        <taxon>Desulfobacteria</taxon>
        <taxon>Desulfobacterales</taxon>
        <taxon>Desulfobacteraceae</taxon>
        <taxon>environmental samples</taxon>
    </lineage>
</organism>
<gene>
    <name evidence="6" type="ORF">EPICR_50098</name>
</gene>
<evidence type="ECO:0000256" key="2">
    <source>
        <dbReference type="ARBA" id="ARBA00022649"/>
    </source>
</evidence>
<dbReference type="AlphaFoldDB" id="A0A484HI45"/>
<evidence type="ECO:0000256" key="1">
    <source>
        <dbReference type="ARBA" id="ARBA00022553"/>
    </source>
</evidence>
<dbReference type="GO" id="GO:0016787">
    <property type="term" value="F:hydrolase activity"/>
    <property type="evidence" value="ECO:0007669"/>
    <property type="project" value="UniProtKB-KW"/>
</dbReference>
<keyword evidence="3" id="KW-0540">Nuclease</keyword>
<dbReference type="Pfam" id="PF01934">
    <property type="entry name" value="HepT-like"/>
    <property type="match status" value="1"/>
</dbReference>
<dbReference type="GO" id="GO:0110001">
    <property type="term" value="C:toxin-antitoxin complex"/>
    <property type="evidence" value="ECO:0007669"/>
    <property type="project" value="InterPro"/>
</dbReference>
<dbReference type="PANTHER" id="PTHR34139">
    <property type="entry name" value="UPF0331 PROTEIN MJ0127"/>
    <property type="match status" value="1"/>
</dbReference>
<reference evidence="6" key="1">
    <citation type="submission" date="2019-01" db="EMBL/GenBank/DDBJ databases">
        <authorList>
            <consortium name="Genoscope - CEA"/>
            <person name="William W."/>
        </authorList>
    </citation>
    <scope>NUCLEOTIDE SEQUENCE</scope>
    <source>
        <strain evidence="6">CR-1</strain>
    </source>
</reference>
<evidence type="ECO:0000313" key="6">
    <source>
        <dbReference type="EMBL" id="VEN74822.1"/>
    </source>
</evidence>
<keyword evidence="4" id="KW-0547">Nucleotide-binding</keyword>
<keyword evidence="5" id="KW-0378">Hydrolase</keyword>
<evidence type="ECO:0000256" key="4">
    <source>
        <dbReference type="ARBA" id="ARBA00022741"/>
    </source>
</evidence>
<dbReference type="PANTHER" id="PTHR34139:SF1">
    <property type="entry name" value="RNASE MJ1380-RELATED"/>
    <property type="match status" value="1"/>
</dbReference>
<dbReference type="GO" id="GO:0004540">
    <property type="term" value="F:RNA nuclease activity"/>
    <property type="evidence" value="ECO:0007669"/>
    <property type="project" value="InterPro"/>
</dbReference>